<dbReference type="Proteomes" id="UP000499080">
    <property type="component" value="Unassembled WGS sequence"/>
</dbReference>
<reference evidence="1 3" key="1">
    <citation type="journal article" date="2019" name="Sci. Rep.">
        <title>Orb-weaving spider Araneus ventricosus genome elucidates the spidroin gene catalogue.</title>
        <authorList>
            <person name="Kono N."/>
            <person name="Nakamura H."/>
            <person name="Ohtoshi R."/>
            <person name="Moran D.A.P."/>
            <person name="Shinohara A."/>
            <person name="Yoshida Y."/>
            <person name="Fujiwara M."/>
            <person name="Mori M."/>
            <person name="Tomita M."/>
            <person name="Arakawa K."/>
        </authorList>
    </citation>
    <scope>NUCLEOTIDE SEQUENCE [LARGE SCALE GENOMIC DNA]</scope>
</reference>
<evidence type="ECO:0000313" key="3">
    <source>
        <dbReference type="Proteomes" id="UP000499080"/>
    </source>
</evidence>
<evidence type="ECO:0000313" key="2">
    <source>
        <dbReference type="EMBL" id="GBN73193.1"/>
    </source>
</evidence>
<evidence type="ECO:0000313" key="1">
    <source>
        <dbReference type="EMBL" id="GBN73184.1"/>
    </source>
</evidence>
<accession>A0A4Y2RBL0</accession>
<protein>
    <submittedName>
        <fullName evidence="1">Uncharacterized protein</fullName>
    </submittedName>
</protein>
<dbReference type="EMBL" id="BGPR01016485">
    <property type="protein sequence ID" value="GBN73193.1"/>
    <property type="molecule type" value="Genomic_DNA"/>
</dbReference>
<gene>
    <name evidence="2" type="ORF">AVEN_236881_1</name>
    <name evidence="1" type="ORF">AVEN_5781_1</name>
</gene>
<name>A0A4Y2RBL0_ARAVE</name>
<comment type="caution">
    <text evidence="1">The sequence shown here is derived from an EMBL/GenBank/DDBJ whole genome shotgun (WGS) entry which is preliminary data.</text>
</comment>
<keyword evidence="3" id="KW-1185">Reference proteome</keyword>
<dbReference type="EMBL" id="BGPR01016484">
    <property type="protein sequence ID" value="GBN73184.1"/>
    <property type="molecule type" value="Genomic_DNA"/>
</dbReference>
<dbReference type="AlphaFoldDB" id="A0A4Y2RBL0"/>
<sequence>MLVSGGNIQSSASSYSLAIFTSRFEATGRIMLAYNFGTDLVILNRGQMTRTTLELAPSTPNSHTTPLGGRQIHDVRFSVQEAHIHGDSSVESNPAASKLKSLPLVHRGPPIIVIP</sequence>
<organism evidence="1 3">
    <name type="scientific">Araneus ventricosus</name>
    <name type="common">Orbweaver spider</name>
    <name type="synonym">Epeira ventricosa</name>
    <dbReference type="NCBI Taxonomy" id="182803"/>
    <lineage>
        <taxon>Eukaryota</taxon>
        <taxon>Metazoa</taxon>
        <taxon>Ecdysozoa</taxon>
        <taxon>Arthropoda</taxon>
        <taxon>Chelicerata</taxon>
        <taxon>Arachnida</taxon>
        <taxon>Araneae</taxon>
        <taxon>Araneomorphae</taxon>
        <taxon>Entelegynae</taxon>
        <taxon>Araneoidea</taxon>
        <taxon>Araneidae</taxon>
        <taxon>Araneus</taxon>
    </lineage>
</organism>
<proteinExistence type="predicted"/>